<dbReference type="EC" id="3.4.21.-" evidence="6"/>
<dbReference type="AlphaFoldDB" id="A0A5J4SN72"/>
<feature type="domain" description="Subtilase N-terminal" evidence="5">
    <location>
        <begin position="47"/>
        <end position="194"/>
    </location>
</feature>
<dbReference type="GO" id="GO:0016485">
    <property type="term" value="P:protein processing"/>
    <property type="evidence" value="ECO:0007669"/>
    <property type="project" value="TreeGrafter"/>
</dbReference>
<evidence type="ECO:0000256" key="2">
    <source>
        <dbReference type="ARBA" id="ARBA00022801"/>
    </source>
</evidence>
<evidence type="ECO:0000259" key="5">
    <source>
        <dbReference type="Pfam" id="PF16361"/>
    </source>
</evidence>
<name>A0A5J4SN72_9ZZZZ</name>
<dbReference type="Pfam" id="PF00082">
    <property type="entry name" value="Peptidase_S8"/>
    <property type="match status" value="1"/>
</dbReference>
<keyword evidence="2 6" id="KW-0378">Hydrolase</keyword>
<dbReference type="InterPro" id="IPR022398">
    <property type="entry name" value="Peptidase_S8_His-AS"/>
</dbReference>
<evidence type="ECO:0000259" key="4">
    <source>
        <dbReference type="Pfam" id="PF00082"/>
    </source>
</evidence>
<organism evidence="6">
    <name type="scientific">termite gut metagenome</name>
    <dbReference type="NCBI Taxonomy" id="433724"/>
    <lineage>
        <taxon>unclassified sequences</taxon>
        <taxon>metagenomes</taxon>
        <taxon>organismal metagenomes</taxon>
    </lineage>
</organism>
<dbReference type="PANTHER" id="PTHR42884">
    <property type="entry name" value="PROPROTEIN CONVERTASE SUBTILISIN/KEXIN-RELATED"/>
    <property type="match status" value="1"/>
</dbReference>
<dbReference type="PROSITE" id="PS51257">
    <property type="entry name" value="PROKAR_LIPOPROTEIN"/>
    <property type="match status" value="1"/>
</dbReference>
<evidence type="ECO:0000313" key="6">
    <source>
        <dbReference type="EMBL" id="KAA6347202.1"/>
    </source>
</evidence>
<dbReference type="InterPro" id="IPR015500">
    <property type="entry name" value="Peptidase_S8_subtilisin-rel"/>
</dbReference>
<dbReference type="Pfam" id="PF16361">
    <property type="entry name" value="Peptidase_S8_N"/>
    <property type="match status" value="1"/>
</dbReference>
<dbReference type="GO" id="GO:0004252">
    <property type="term" value="F:serine-type endopeptidase activity"/>
    <property type="evidence" value="ECO:0007669"/>
    <property type="project" value="InterPro"/>
</dbReference>
<proteinExistence type="predicted"/>
<dbReference type="InterPro" id="IPR000209">
    <property type="entry name" value="Peptidase_S8/S53_dom"/>
</dbReference>
<protein>
    <submittedName>
        <fullName evidence="6">Thermophilic serine proteinase</fullName>
        <ecNumber evidence="6">3.4.21.-</ecNumber>
    </submittedName>
</protein>
<dbReference type="GO" id="GO:0016020">
    <property type="term" value="C:membrane"/>
    <property type="evidence" value="ECO:0007669"/>
    <property type="project" value="TreeGrafter"/>
</dbReference>
<sequence>MKKTIGKCVVLLLFVVSCEDNTGYEISPSAVPDNVAMPGEEYVNDWIRVKFTRETGDYIHLATDKNGAVQTGVAEIDEMMSRLGVTKIENVFSEGGKFRERRREAGLHLWYDVYTGNLSPIAQTRSVNTLAELPFITLTERIPVYKQEESAADKYINQSYSLALEANSGYAPEAEPYPFNDPELSRQWYLYNPGSGTSSIAGADINVFPAWKSVTGGRSDVIVAVLDGGIDYNHPDLRANMWVNAGEIAGNGIDDDDNGFVDDIYGYRWGYSRTTVPKVDPSGEILPLDHGTHVAGIIGAVNNNGIGVCGVAGGTGKKDGVRLMSCQVFIPNYNTTKTPYDYGETHSVDKIADAYPYAADNGAVIASCSFSASTNSYKEAINYFIKNAGTGEKGNQTGPMKGGIVICAAANDGVDTKVYPAAYEKCISVAGLCWNYVKNTSSNYGNWVTLSAFFGSGYGTASQIYSTYPTASLNGAPAGSGYGYKAGTSQACPQVSGLAALIVSKYGGAGFTPDDVKELLLNTARNVDAYNPGYVGKLGVGVIDAYAALTGKVDVVVDMNPVTDLTGVWDTHSVSLTWSDPNGSGVTEYDIYWSQNSLADVSPEALPSGVKTARIKN</sequence>
<dbReference type="InterPro" id="IPR032304">
    <property type="entry name" value="Peptidase_S8_N"/>
</dbReference>
<dbReference type="PROSITE" id="PS00137">
    <property type="entry name" value="SUBTILASE_HIS"/>
    <property type="match status" value="1"/>
</dbReference>
<dbReference type="PROSITE" id="PS00138">
    <property type="entry name" value="SUBTILASE_SER"/>
    <property type="match status" value="1"/>
</dbReference>
<keyword evidence="1" id="KW-0645">Protease</keyword>
<dbReference type="PROSITE" id="PS51892">
    <property type="entry name" value="SUBTILASE"/>
    <property type="match status" value="1"/>
</dbReference>
<reference evidence="6" key="1">
    <citation type="submission" date="2019-03" db="EMBL/GenBank/DDBJ databases">
        <title>Single cell metagenomics reveals metabolic interactions within the superorganism composed of flagellate Streblomastix strix and complex community of Bacteroidetes bacteria on its surface.</title>
        <authorList>
            <person name="Treitli S.C."/>
            <person name="Kolisko M."/>
            <person name="Husnik F."/>
            <person name="Keeling P."/>
            <person name="Hampl V."/>
        </authorList>
    </citation>
    <scope>NUCLEOTIDE SEQUENCE</scope>
    <source>
        <strain evidence="6">STM</strain>
    </source>
</reference>
<feature type="domain" description="Peptidase S8/S53" evidence="4">
    <location>
        <begin position="219"/>
        <end position="527"/>
    </location>
</feature>
<dbReference type="PRINTS" id="PR00723">
    <property type="entry name" value="SUBTILISIN"/>
</dbReference>
<comment type="caution">
    <text evidence="6">The sequence shown here is derived from an EMBL/GenBank/DDBJ whole genome shotgun (WGS) entry which is preliminary data.</text>
</comment>
<feature type="non-terminal residue" evidence="6">
    <location>
        <position position="617"/>
    </location>
</feature>
<dbReference type="InterPro" id="IPR036852">
    <property type="entry name" value="Peptidase_S8/S53_dom_sf"/>
</dbReference>
<evidence type="ECO:0000256" key="1">
    <source>
        <dbReference type="ARBA" id="ARBA00022670"/>
    </source>
</evidence>
<dbReference type="EMBL" id="SNRY01000103">
    <property type="protein sequence ID" value="KAA6347202.1"/>
    <property type="molecule type" value="Genomic_DNA"/>
</dbReference>
<dbReference type="PANTHER" id="PTHR42884:SF14">
    <property type="entry name" value="NEUROENDOCRINE CONVERTASE 1"/>
    <property type="match status" value="1"/>
</dbReference>
<gene>
    <name evidence="6" type="ORF">EZS27_005307</name>
</gene>
<keyword evidence="3" id="KW-0720">Serine protease</keyword>
<evidence type="ECO:0000256" key="3">
    <source>
        <dbReference type="ARBA" id="ARBA00022825"/>
    </source>
</evidence>
<accession>A0A5J4SN72</accession>
<dbReference type="InterPro" id="IPR023828">
    <property type="entry name" value="Peptidase_S8_Ser-AS"/>
</dbReference>
<dbReference type="Gene3D" id="3.40.50.200">
    <property type="entry name" value="Peptidase S8/S53 domain"/>
    <property type="match status" value="1"/>
</dbReference>
<dbReference type="SUPFAM" id="SSF52743">
    <property type="entry name" value="Subtilisin-like"/>
    <property type="match status" value="1"/>
</dbReference>